<accession>A0AAD9PXG0</accession>
<keyword evidence="3" id="KW-0472">Membrane</keyword>
<evidence type="ECO:0000313" key="6">
    <source>
        <dbReference type="Proteomes" id="UP001249851"/>
    </source>
</evidence>
<keyword evidence="2" id="KW-0326">Glycosidase</keyword>
<keyword evidence="3" id="KW-0812">Transmembrane</keyword>
<feature type="transmembrane region" description="Helical" evidence="3">
    <location>
        <begin position="12"/>
        <end position="33"/>
    </location>
</feature>
<keyword evidence="1" id="KW-0378">Hydrolase</keyword>
<reference evidence="5" key="2">
    <citation type="journal article" date="2023" name="Science">
        <title>Genomic signatures of disease resistance in endangered staghorn corals.</title>
        <authorList>
            <person name="Vollmer S.V."/>
            <person name="Selwyn J.D."/>
            <person name="Despard B.A."/>
            <person name="Roesel C.L."/>
        </authorList>
    </citation>
    <scope>NUCLEOTIDE SEQUENCE</scope>
    <source>
        <strain evidence="5">K2</strain>
    </source>
</reference>
<dbReference type="AlphaFoldDB" id="A0AAD9PXG0"/>
<keyword evidence="3" id="KW-1133">Transmembrane helix</keyword>
<dbReference type="InterPro" id="IPR017853">
    <property type="entry name" value="GH"/>
</dbReference>
<dbReference type="Gene3D" id="3.90.400.10">
    <property type="entry name" value="Oligo-1,6-glucosidase, Domain 2"/>
    <property type="match status" value="1"/>
</dbReference>
<dbReference type="GO" id="GO:0016798">
    <property type="term" value="F:hydrolase activity, acting on glycosyl bonds"/>
    <property type="evidence" value="ECO:0007669"/>
    <property type="project" value="UniProtKB-KW"/>
</dbReference>
<sequence>MAVGELILNFRSIIFSLSSATLVSVVIFSIWKWRKEKSEREKRKQWWKEGVIYHIYPRSFQDSNGDGNGDLRGILKRLDYFEFLGIKILYLCPIFKSPMVDNGYDISDFKDIDPLFGNMSDFDELLREVHAKEMKLLLDFVPNHTSDQHPWFQESRSSKDNPKRDWYVWRDPAPEGGPPNNWAGVFGGSAWSYDDQTKQYYLHQFCPEQPDLNLRNVQVRHALVDILRFWLDRGVDGFRVDAVAHLVEDDKFRDEPTRPGYDPFCPNYDHLDHVYTKNLVDNHKIVQEWRAALDDYKDSYRILIGEIYSEHPQDIMRYYGGFLRTEFDFPFNFVFFGLNKSISAEEIYGKISDYLGSLPKGAWPNWVLGNHDVPRICSKLGQEYCSALNVLLLTLPGTAVTYYGEELGMTDADTPFTSTKDLRDPQRSPMQWSDGQNAGFSIAAKAWLPVAKNFATVNVEAQKADATSPLHLYQELLKLRGLKTFRGLNIKFVHVDTSVLAYTRSDNESNFLVVINFGHDIWKGQLKGITGSGMVKIDSEMKKIGITVQFHDVRLNKTQALVIQTLN</sequence>
<dbReference type="PANTHER" id="PTHR10357">
    <property type="entry name" value="ALPHA-AMYLASE FAMILY MEMBER"/>
    <property type="match status" value="1"/>
</dbReference>
<gene>
    <name evidence="5" type="ORF">P5673_028168</name>
</gene>
<dbReference type="Gene3D" id="3.20.20.80">
    <property type="entry name" value="Glycosidases"/>
    <property type="match status" value="1"/>
</dbReference>
<dbReference type="InterPro" id="IPR045857">
    <property type="entry name" value="O16G_dom_2"/>
</dbReference>
<dbReference type="Proteomes" id="UP001249851">
    <property type="component" value="Unassembled WGS sequence"/>
</dbReference>
<name>A0AAD9PXG0_ACRCE</name>
<dbReference type="InterPro" id="IPR006047">
    <property type="entry name" value="GH13_cat_dom"/>
</dbReference>
<reference evidence="5" key="1">
    <citation type="journal article" date="2023" name="G3 (Bethesda)">
        <title>Whole genome assembly and annotation of the endangered Caribbean coral Acropora cervicornis.</title>
        <authorList>
            <person name="Selwyn J.D."/>
            <person name="Vollmer S.V."/>
        </authorList>
    </citation>
    <scope>NUCLEOTIDE SEQUENCE</scope>
    <source>
        <strain evidence="5">K2</strain>
    </source>
</reference>
<dbReference type="GO" id="GO:0005975">
    <property type="term" value="P:carbohydrate metabolic process"/>
    <property type="evidence" value="ECO:0007669"/>
    <property type="project" value="InterPro"/>
</dbReference>
<evidence type="ECO:0000256" key="1">
    <source>
        <dbReference type="ARBA" id="ARBA00022801"/>
    </source>
</evidence>
<dbReference type="SUPFAM" id="SSF51445">
    <property type="entry name" value="(Trans)glycosidases"/>
    <property type="match status" value="1"/>
</dbReference>
<dbReference type="Pfam" id="PF00128">
    <property type="entry name" value="Alpha-amylase"/>
    <property type="match status" value="1"/>
</dbReference>
<evidence type="ECO:0000259" key="4">
    <source>
        <dbReference type="SMART" id="SM00642"/>
    </source>
</evidence>
<protein>
    <submittedName>
        <fullName evidence="5">Maltase 2</fullName>
    </submittedName>
</protein>
<evidence type="ECO:0000256" key="2">
    <source>
        <dbReference type="ARBA" id="ARBA00023295"/>
    </source>
</evidence>
<dbReference type="SMART" id="SM00642">
    <property type="entry name" value="Aamy"/>
    <property type="match status" value="1"/>
</dbReference>
<dbReference type="EMBL" id="JARQWQ010000103">
    <property type="protein sequence ID" value="KAK2550957.1"/>
    <property type="molecule type" value="Genomic_DNA"/>
</dbReference>
<keyword evidence="6" id="KW-1185">Reference proteome</keyword>
<organism evidence="5 6">
    <name type="scientific">Acropora cervicornis</name>
    <name type="common">Staghorn coral</name>
    <dbReference type="NCBI Taxonomy" id="6130"/>
    <lineage>
        <taxon>Eukaryota</taxon>
        <taxon>Metazoa</taxon>
        <taxon>Cnidaria</taxon>
        <taxon>Anthozoa</taxon>
        <taxon>Hexacorallia</taxon>
        <taxon>Scleractinia</taxon>
        <taxon>Astrocoeniina</taxon>
        <taxon>Acroporidae</taxon>
        <taxon>Acropora</taxon>
    </lineage>
</organism>
<evidence type="ECO:0000313" key="5">
    <source>
        <dbReference type="EMBL" id="KAK2550957.1"/>
    </source>
</evidence>
<evidence type="ECO:0000256" key="3">
    <source>
        <dbReference type="SAM" id="Phobius"/>
    </source>
</evidence>
<comment type="caution">
    <text evidence="5">The sequence shown here is derived from an EMBL/GenBank/DDBJ whole genome shotgun (WGS) entry which is preliminary data.</text>
</comment>
<dbReference type="PANTHER" id="PTHR10357:SF179">
    <property type="entry name" value="NEUTRAL AND BASIC AMINO ACID TRANSPORT PROTEIN RBAT"/>
    <property type="match status" value="1"/>
</dbReference>
<proteinExistence type="predicted"/>
<feature type="domain" description="Glycosyl hydrolase family 13 catalytic" evidence="4">
    <location>
        <begin position="54"/>
        <end position="451"/>
    </location>
</feature>
<dbReference type="FunFam" id="3.90.400.10:FF:000002">
    <property type="entry name" value="Sucrose isomerase"/>
    <property type="match status" value="1"/>
</dbReference>